<feature type="region of interest" description="Disordered" evidence="1">
    <location>
        <begin position="1011"/>
        <end position="1075"/>
    </location>
</feature>
<feature type="compositionally biased region" description="Low complexity" evidence="1">
    <location>
        <begin position="581"/>
        <end position="597"/>
    </location>
</feature>
<proteinExistence type="predicted"/>
<dbReference type="OrthoDB" id="3538943at2759"/>
<dbReference type="AlphaFoldDB" id="A0A218Z4S8"/>
<name>A0A218Z4S8_9HELO</name>
<feature type="region of interest" description="Disordered" evidence="1">
    <location>
        <begin position="117"/>
        <end position="154"/>
    </location>
</feature>
<feature type="compositionally biased region" description="Low complexity" evidence="1">
    <location>
        <begin position="14"/>
        <end position="29"/>
    </location>
</feature>
<feature type="compositionally biased region" description="Polar residues" evidence="1">
    <location>
        <begin position="513"/>
        <end position="533"/>
    </location>
</feature>
<feature type="compositionally biased region" description="Acidic residues" evidence="1">
    <location>
        <begin position="338"/>
        <end position="350"/>
    </location>
</feature>
<feature type="region of interest" description="Disordered" evidence="1">
    <location>
        <begin position="263"/>
        <end position="415"/>
    </location>
</feature>
<feature type="compositionally biased region" description="Basic and acidic residues" evidence="1">
    <location>
        <begin position="282"/>
        <end position="297"/>
    </location>
</feature>
<feature type="compositionally biased region" description="Polar residues" evidence="1">
    <location>
        <begin position="605"/>
        <end position="615"/>
    </location>
</feature>
<comment type="caution">
    <text evidence="2">The sequence shown here is derived from an EMBL/GenBank/DDBJ whole genome shotgun (WGS) entry which is preliminary data.</text>
</comment>
<feature type="compositionally biased region" description="Polar residues" evidence="1">
    <location>
        <begin position="369"/>
        <end position="382"/>
    </location>
</feature>
<gene>
    <name evidence="2" type="ORF">B2J93_9046</name>
</gene>
<feature type="region of interest" description="Disordered" evidence="1">
    <location>
        <begin position="513"/>
        <end position="618"/>
    </location>
</feature>
<accession>A0A218Z4S8</accession>
<evidence type="ECO:0000313" key="3">
    <source>
        <dbReference type="Proteomes" id="UP000242519"/>
    </source>
</evidence>
<dbReference type="Proteomes" id="UP000242519">
    <property type="component" value="Unassembled WGS sequence"/>
</dbReference>
<feature type="region of interest" description="Disordered" evidence="1">
    <location>
        <begin position="14"/>
        <end position="41"/>
    </location>
</feature>
<evidence type="ECO:0000313" key="2">
    <source>
        <dbReference type="EMBL" id="OWP02772.1"/>
    </source>
</evidence>
<feature type="region of interest" description="Disordered" evidence="1">
    <location>
        <begin position="1139"/>
        <end position="1163"/>
    </location>
</feature>
<dbReference type="EMBL" id="MZNU01000210">
    <property type="protein sequence ID" value="OWP02772.1"/>
    <property type="molecule type" value="Genomic_DNA"/>
</dbReference>
<feature type="compositionally biased region" description="Low complexity" evidence="1">
    <location>
        <begin position="729"/>
        <end position="747"/>
    </location>
</feature>
<feature type="compositionally biased region" description="Low complexity" evidence="1">
    <location>
        <begin position="383"/>
        <end position="394"/>
    </location>
</feature>
<organism evidence="2 3">
    <name type="scientific">Diplocarpon coronariae</name>
    <dbReference type="NCBI Taxonomy" id="2795749"/>
    <lineage>
        <taxon>Eukaryota</taxon>
        <taxon>Fungi</taxon>
        <taxon>Dikarya</taxon>
        <taxon>Ascomycota</taxon>
        <taxon>Pezizomycotina</taxon>
        <taxon>Leotiomycetes</taxon>
        <taxon>Helotiales</taxon>
        <taxon>Drepanopezizaceae</taxon>
        <taxon>Diplocarpon</taxon>
    </lineage>
</organism>
<feature type="compositionally biased region" description="Polar residues" evidence="1">
    <location>
        <begin position="1011"/>
        <end position="1020"/>
    </location>
</feature>
<feature type="region of interest" description="Disordered" evidence="1">
    <location>
        <begin position="464"/>
        <end position="498"/>
    </location>
</feature>
<evidence type="ECO:0000256" key="1">
    <source>
        <dbReference type="SAM" id="MobiDB-lite"/>
    </source>
</evidence>
<protein>
    <submittedName>
        <fullName evidence="2">Uncharacterized protein</fullName>
    </submittedName>
</protein>
<dbReference type="STRING" id="503106.A0A218Z4S8"/>
<dbReference type="InParanoid" id="A0A218Z4S8"/>
<feature type="compositionally biased region" description="Low complexity" evidence="1">
    <location>
        <begin position="1058"/>
        <end position="1067"/>
    </location>
</feature>
<reference evidence="2 3" key="1">
    <citation type="submission" date="2017-04" db="EMBL/GenBank/DDBJ databases">
        <title>Draft genome sequence of Marssonina coronaria NL1: causal agent of apple blotch.</title>
        <authorList>
            <person name="Cheng Q."/>
        </authorList>
    </citation>
    <scope>NUCLEOTIDE SEQUENCE [LARGE SCALE GENOMIC DNA]</scope>
    <source>
        <strain evidence="2 3">NL1</strain>
    </source>
</reference>
<sequence>MVVDRLYSLLVAGAQASTQSSSPTTRSQQGDPDQAESPLSNKTLADIATQLDYSAEGLPRDHRQQLAQQPKKIDLAALFMTGKTAARAPEQVNQVDKTTPQPVSELRSFEISSKLETRANEQDSEPSLLHSSNNSYDGSVAGVTGNTLHSEEDDTISAKKLKETSQEIVETRKESHANPISRVEEEPVKLNQCTESTLSLDQFQHINPFERLKRVPRRYVKIHKDQNSLLERKDCWYEPHGSQIRLAALPTGVLDNLTDFVKRKSDGSQNQGQEPESSSPESEEHTQKDYTVNEKSRSNTADPDVDSVNDDGKVMTRINHIGSRHFSSSGPTVKDAAEEVYGETEDDDDGCTSWEPSPEPEGNSYEPVNPQTSRSDNLLRPQQESSVESLQSLRSRPKPFTRVPVTIPPSSPTREEDLEIVVPHAIGDVIEVDYKVSEMRPMNSQDLPSAASQSSCFVQVKQTPFPKSRGPNHSSFGRSVTAKFPTPRDVSSDPVIPATFNDTSISGAYFSASQHQRSDNQGGDATSPPQSEGHSVRDESYGILAGPQGMESTKDSPSPPSSTSISAPPGSSKASNSEENPPSSQQIPASPPSARAATRTKRPALSSNTARNISNLIEPDRGRLAAPATSISRRERKLFDKFTGFNRNSASGRKQKHEIMMDALEKIRVARLQMKRGISGFAIGMERPKQVISAFAADESKLSRGRCSMSTSPNPHAEIEKGLRVEPNTPGDPYTSSSTSDSSMPPDGYDDETAPRKADEQQLLNSSRRCSQPKEVMDVGITQSDKATFSIYNRFVSLYPAYAGDEKCFVRALVYMEWMKDMGNGLHPFLCDDFVRVFPEYETITRKLPPLQRVTGRNYYDKNVKRPLFQHGLITPDNLAVNLSTLNPSYVQLVRNKYRAPAPPQAEPMLVVSPITIQAEQTEAEDFMITTLSQSKGLQREGSPELGSQDRFARKPFFETASQSHNSIDEPGVLVASSRLDSGRCGKICENIKTTKRTLPWVSNGHVQILSAQRQSSPQRSGPPARTELGSESAGSKKRRLATDQTRRATLPPGLRASSSRSLPHSSWIERPARSESRVSEVFEASATKTSKRAFKAARLSPKLHCYTDRLVTEPPVVEALRTTEVRKHPRKITVDKPAAACRQSGGGSLNAAKPKGQKKSSFSDFVSQRVGSGMFSKASSIPGSTPGTNFCTKRKDATGYPVAFMEPETLAKQG</sequence>
<feature type="region of interest" description="Disordered" evidence="1">
    <location>
        <begin position="702"/>
        <end position="769"/>
    </location>
</feature>
<feature type="compositionally biased region" description="Low complexity" evidence="1">
    <location>
        <begin position="561"/>
        <end position="572"/>
    </location>
</feature>
<keyword evidence="3" id="KW-1185">Reference proteome</keyword>